<evidence type="ECO:0000313" key="4">
    <source>
        <dbReference type="Proteomes" id="UP001589627"/>
    </source>
</evidence>
<name>A0ABV5Y8R4_9ACTN</name>
<dbReference type="RefSeq" id="WP_378195465.1">
    <property type="nucleotide sequence ID" value="NZ_JBHLZP010000017.1"/>
</dbReference>
<gene>
    <name evidence="3" type="ORF">ACFFNX_04360</name>
</gene>
<dbReference type="SUPFAM" id="SSF89796">
    <property type="entry name" value="CoA-transferase family III (CaiB/BaiF)"/>
    <property type="match status" value="1"/>
</dbReference>
<dbReference type="PANTHER" id="PTHR48207">
    <property type="entry name" value="SUCCINATE--HYDROXYMETHYLGLUTARATE COA-TRANSFERASE"/>
    <property type="match status" value="1"/>
</dbReference>
<dbReference type="PANTHER" id="PTHR48207:SF3">
    <property type="entry name" value="SUCCINATE--HYDROXYMETHYLGLUTARATE COA-TRANSFERASE"/>
    <property type="match status" value="1"/>
</dbReference>
<comment type="caution">
    <text evidence="3">The sequence shown here is derived from an EMBL/GenBank/DDBJ whole genome shotgun (WGS) entry which is preliminary data.</text>
</comment>
<dbReference type="Pfam" id="PF02515">
    <property type="entry name" value="CoA_transf_3"/>
    <property type="match status" value="1"/>
</dbReference>
<accession>A0ABV5Y8R4</accession>
<keyword evidence="1 3" id="KW-0808">Transferase</keyword>
<dbReference type="Gene3D" id="3.40.50.10540">
    <property type="entry name" value="Crotonobetainyl-coa:carnitine coa-transferase, domain 1"/>
    <property type="match status" value="1"/>
</dbReference>
<reference evidence="3 4" key="1">
    <citation type="submission" date="2024-09" db="EMBL/GenBank/DDBJ databases">
        <authorList>
            <person name="Sun Q."/>
            <person name="Mori K."/>
        </authorList>
    </citation>
    <scope>NUCLEOTIDE SEQUENCE [LARGE SCALE GENOMIC DNA]</scope>
    <source>
        <strain evidence="3 4">TBRC 0563</strain>
    </source>
</reference>
<dbReference type="GO" id="GO:0016740">
    <property type="term" value="F:transferase activity"/>
    <property type="evidence" value="ECO:0007669"/>
    <property type="project" value="UniProtKB-KW"/>
</dbReference>
<evidence type="ECO:0000256" key="1">
    <source>
        <dbReference type="ARBA" id="ARBA00022679"/>
    </source>
</evidence>
<dbReference type="Gene3D" id="3.30.1540.10">
    <property type="entry name" value="formyl-coa transferase, domain 3"/>
    <property type="match status" value="1"/>
</dbReference>
<dbReference type="Proteomes" id="UP001589627">
    <property type="component" value="Unassembled WGS sequence"/>
</dbReference>
<dbReference type="InterPro" id="IPR050483">
    <property type="entry name" value="CoA-transferase_III_domain"/>
</dbReference>
<protein>
    <submittedName>
        <fullName evidence="3">CaiB/BaiF CoA transferase family protein</fullName>
    </submittedName>
</protein>
<evidence type="ECO:0000256" key="2">
    <source>
        <dbReference type="SAM" id="MobiDB-lite"/>
    </source>
</evidence>
<sequence length="413" mass="44823">MIGLGDIRIVAIEQYGAGPFGSLHLAELGADVIKVEDARTGGDIGRHVPPFQSEDDSLFYQSFNRNKRSIALDLSVDGGRDVLHRLVSECDGVLHNLRGDVPEKLGLRYEDLAPYNERVVVCSLSGFGMTGPRREQPAYDYVVQGLAGWMELTGEPDGPPTKSGLSLVDYCGGLAAAMSLLAGIHVARRDGVGGDCDLSLFETAVAMLSYPATWHLTKGHETTRRTRSAHPSIVPFGAFPTADGWLMLACAKPKFFGRLTEAIGRGELAADPRFATLEARQRNNDELIPLLDAALRTRTTGEWVTRLNAAGVPCGPVNTLKEALKDPQTRHRELVVETPHPHWGTVRHVRTAGRGWWPLPAPRRAPELGEDRDDVLRDLVGLDDAQIAELARDGAFGTTQSTTPADAARDETA</sequence>
<dbReference type="EMBL" id="JBHLZP010000017">
    <property type="protein sequence ID" value="MFB9831418.1"/>
    <property type="molecule type" value="Genomic_DNA"/>
</dbReference>
<organism evidence="3 4">
    <name type="scientific">Actinoallomurus acaciae</name>
    <dbReference type="NCBI Taxonomy" id="502577"/>
    <lineage>
        <taxon>Bacteria</taxon>
        <taxon>Bacillati</taxon>
        <taxon>Actinomycetota</taxon>
        <taxon>Actinomycetes</taxon>
        <taxon>Streptosporangiales</taxon>
        <taxon>Thermomonosporaceae</taxon>
        <taxon>Actinoallomurus</taxon>
    </lineage>
</organism>
<keyword evidence="4" id="KW-1185">Reference proteome</keyword>
<feature type="region of interest" description="Disordered" evidence="2">
    <location>
        <begin position="391"/>
        <end position="413"/>
    </location>
</feature>
<evidence type="ECO:0000313" key="3">
    <source>
        <dbReference type="EMBL" id="MFB9831418.1"/>
    </source>
</evidence>
<dbReference type="InterPro" id="IPR003673">
    <property type="entry name" value="CoA-Trfase_fam_III"/>
</dbReference>
<dbReference type="InterPro" id="IPR023606">
    <property type="entry name" value="CoA-Trfase_III_dom_1_sf"/>
</dbReference>
<dbReference type="InterPro" id="IPR044855">
    <property type="entry name" value="CoA-Trfase_III_dom3_sf"/>
</dbReference>
<proteinExistence type="predicted"/>